<dbReference type="Proteomes" id="UP000198510">
    <property type="component" value="Unassembled WGS sequence"/>
</dbReference>
<name>A0A1G9AHM4_9BACT</name>
<keyword evidence="3" id="KW-1185">Reference proteome</keyword>
<dbReference type="AlphaFoldDB" id="A0A1G9AHM4"/>
<feature type="compositionally biased region" description="Low complexity" evidence="1">
    <location>
        <begin position="122"/>
        <end position="138"/>
    </location>
</feature>
<evidence type="ECO:0000313" key="3">
    <source>
        <dbReference type="Proteomes" id="UP000198510"/>
    </source>
</evidence>
<evidence type="ECO:0008006" key="4">
    <source>
        <dbReference type="Google" id="ProtNLM"/>
    </source>
</evidence>
<gene>
    <name evidence="2" type="ORF">SAMN05421823_102290</name>
</gene>
<accession>A0A1G9AHM4</accession>
<protein>
    <recommendedName>
        <fullName evidence="4">Zinc-finger domain-containing protein</fullName>
    </recommendedName>
</protein>
<evidence type="ECO:0000313" key="2">
    <source>
        <dbReference type="EMBL" id="SDK26324.1"/>
    </source>
</evidence>
<dbReference type="OrthoDB" id="937979at2"/>
<reference evidence="2 3" key="1">
    <citation type="submission" date="2016-10" db="EMBL/GenBank/DDBJ databases">
        <authorList>
            <person name="de Groot N.N."/>
        </authorList>
    </citation>
    <scope>NUCLEOTIDE SEQUENCE [LARGE SCALE GENOMIC DNA]</scope>
    <source>
        <strain evidence="2 3">DSM 25186</strain>
    </source>
</reference>
<proteinExistence type="predicted"/>
<feature type="region of interest" description="Disordered" evidence="1">
    <location>
        <begin position="162"/>
        <end position="196"/>
    </location>
</feature>
<dbReference type="RefSeq" id="WP_089679821.1">
    <property type="nucleotide sequence ID" value="NZ_FNFO01000002.1"/>
</dbReference>
<feature type="compositionally biased region" description="Polar residues" evidence="1">
    <location>
        <begin position="174"/>
        <end position="187"/>
    </location>
</feature>
<evidence type="ECO:0000256" key="1">
    <source>
        <dbReference type="SAM" id="MobiDB-lite"/>
    </source>
</evidence>
<dbReference type="EMBL" id="FNFO01000002">
    <property type="protein sequence ID" value="SDK26324.1"/>
    <property type="molecule type" value="Genomic_DNA"/>
</dbReference>
<organism evidence="2 3">
    <name type="scientific">Catalinimonas alkaloidigena</name>
    <dbReference type="NCBI Taxonomy" id="1075417"/>
    <lineage>
        <taxon>Bacteria</taxon>
        <taxon>Pseudomonadati</taxon>
        <taxon>Bacteroidota</taxon>
        <taxon>Cytophagia</taxon>
        <taxon>Cytophagales</taxon>
        <taxon>Catalimonadaceae</taxon>
        <taxon>Catalinimonas</taxon>
    </lineage>
</organism>
<dbReference type="STRING" id="1075417.SAMN05421823_102290"/>
<sequence length="314" mass="34312">MDVSEQIERYLAGDLSAEETKALEQLAGRDPLVAQEVTLQRDIIGGLQEQRRLQLKARLDALPVPPAGWWASASTGMKAAVWSSGAALVLVGGMWLYSEATHTPAVPQPTVAETAPAPTLDNAPAEGNGAEHNAAAPERQPTTADEAPAAVPHTVPANVAEATAPASRTAEEQLPTTAVTPTQQIQEPTLPDPDAMAAAPASSLREADMKAETEIFAAERAGSLLARLKTEQLTDSRYDFHYRYDRDQLRLYGKFDASPYKLLELRSDRGSDLYLYYQNQYYALKDGTRRPTDLREVVVTDTNMVDRLEVLRTR</sequence>
<feature type="region of interest" description="Disordered" evidence="1">
    <location>
        <begin position="108"/>
        <end position="148"/>
    </location>
</feature>